<keyword evidence="2" id="KW-1185">Reference proteome</keyword>
<dbReference type="RefSeq" id="WP_190442582.1">
    <property type="nucleotide sequence ID" value="NZ_JAMPKM010000018.1"/>
</dbReference>
<organism evidence="1 2">
    <name type="scientific">Trichocoleus desertorum GB2-A4</name>
    <dbReference type="NCBI Taxonomy" id="2933944"/>
    <lineage>
        <taxon>Bacteria</taxon>
        <taxon>Bacillati</taxon>
        <taxon>Cyanobacteriota</taxon>
        <taxon>Cyanophyceae</taxon>
        <taxon>Leptolyngbyales</taxon>
        <taxon>Trichocoleusaceae</taxon>
        <taxon>Trichocoleus</taxon>
    </lineage>
</organism>
<gene>
    <name evidence="1" type="ORF">NC998_23020</name>
</gene>
<sequence length="47" mass="5372">MTSDNHQQLSHPPFISTAIAHISLNFSNLQWYTLAVLFRQAFIVAEL</sequence>
<proteinExistence type="predicted"/>
<name>A0ABV0JG14_9CYAN</name>
<evidence type="ECO:0000313" key="2">
    <source>
        <dbReference type="Proteomes" id="UP001464891"/>
    </source>
</evidence>
<dbReference type="EMBL" id="JAMPKM010000018">
    <property type="protein sequence ID" value="MEP0819981.1"/>
    <property type="molecule type" value="Genomic_DNA"/>
</dbReference>
<protein>
    <submittedName>
        <fullName evidence="1">Uncharacterized protein</fullName>
    </submittedName>
</protein>
<dbReference type="Proteomes" id="UP001464891">
    <property type="component" value="Unassembled WGS sequence"/>
</dbReference>
<evidence type="ECO:0000313" key="1">
    <source>
        <dbReference type="EMBL" id="MEP0819981.1"/>
    </source>
</evidence>
<accession>A0ABV0JG14</accession>
<comment type="caution">
    <text evidence="1">The sequence shown here is derived from an EMBL/GenBank/DDBJ whole genome shotgun (WGS) entry which is preliminary data.</text>
</comment>
<reference evidence="1 2" key="1">
    <citation type="submission" date="2022-04" db="EMBL/GenBank/DDBJ databases">
        <title>Positive selection, recombination, and allopatry shape intraspecific diversity of widespread and dominant cyanobacteria.</title>
        <authorList>
            <person name="Wei J."/>
            <person name="Shu W."/>
            <person name="Hu C."/>
        </authorList>
    </citation>
    <scope>NUCLEOTIDE SEQUENCE [LARGE SCALE GENOMIC DNA]</scope>
    <source>
        <strain evidence="1 2">GB2-A4</strain>
    </source>
</reference>